<name>A0A6J5RSQ6_9CAUD</name>
<accession>A0A6J5RSQ6</accession>
<reference evidence="1" key="1">
    <citation type="submission" date="2020-05" db="EMBL/GenBank/DDBJ databases">
        <authorList>
            <person name="Chiriac C."/>
            <person name="Salcher M."/>
            <person name="Ghai R."/>
            <person name="Kavagutti S V."/>
        </authorList>
    </citation>
    <scope>NUCLEOTIDE SEQUENCE</scope>
</reference>
<sequence>MIFCQCNQLMISILNIYPDSDAEEIVNYNQFKKSNTDILECPNAHSLIQIQNNSIVNYKIYIDKDQFAKERFFIKSHNNYTYIYKKQSPNFIHRYKPILTLDYFIPLPLHNNVIQSDKLLERLYNLKAFY</sequence>
<gene>
    <name evidence="1" type="ORF">UFOVP1290_141</name>
</gene>
<evidence type="ECO:0000313" key="1">
    <source>
        <dbReference type="EMBL" id="CAB4196621.1"/>
    </source>
</evidence>
<proteinExistence type="predicted"/>
<protein>
    <submittedName>
        <fullName evidence="1">Uncharacterized protein</fullName>
    </submittedName>
</protein>
<organism evidence="1">
    <name type="scientific">uncultured Caudovirales phage</name>
    <dbReference type="NCBI Taxonomy" id="2100421"/>
    <lineage>
        <taxon>Viruses</taxon>
        <taxon>Duplodnaviria</taxon>
        <taxon>Heunggongvirae</taxon>
        <taxon>Uroviricota</taxon>
        <taxon>Caudoviricetes</taxon>
        <taxon>Peduoviridae</taxon>
        <taxon>Maltschvirus</taxon>
        <taxon>Maltschvirus maltsch</taxon>
    </lineage>
</organism>
<dbReference type="EMBL" id="LR797252">
    <property type="protein sequence ID" value="CAB4196621.1"/>
    <property type="molecule type" value="Genomic_DNA"/>
</dbReference>